<organism evidence="2 3">
    <name type="scientific">Coccidioides immitis H538.4</name>
    <dbReference type="NCBI Taxonomy" id="396776"/>
    <lineage>
        <taxon>Eukaryota</taxon>
        <taxon>Fungi</taxon>
        <taxon>Dikarya</taxon>
        <taxon>Ascomycota</taxon>
        <taxon>Pezizomycotina</taxon>
        <taxon>Eurotiomycetes</taxon>
        <taxon>Eurotiomycetidae</taxon>
        <taxon>Onygenales</taxon>
        <taxon>Onygenaceae</taxon>
        <taxon>Coccidioides</taxon>
    </lineage>
</organism>
<feature type="region of interest" description="Disordered" evidence="1">
    <location>
        <begin position="1"/>
        <end position="31"/>
    </location>
</feature>
<dbReference type="VEuPathDB" id="FungiDB:CIHG_09278"/>
<dbReference type="AlphaFoldDB" id="A0A0J8S3W7"/>
<sequence length="182" mass="20944">MALHEGVSGRSIHSWSRTSPTEEEPPNQLEQTKFYPSGDTVHLRFLPFLSFVPQNNLSYVYYKYPCFTARLKPKLKLNGPDYQRPPNDCGSSVVTKKSGRIRSIPHRFRLKIECSPERPPGVDIFVVNIIQHYRVAGSETQKLFRPLTYQAAVERSSLRKWIASFADQAFDGAYRRVIRQPS</sequence>
<evidence type="ECO:0000313" key="2">
    <source>
        <dbReference type="EMBL" id="KMU91526.1"/>
    </source>
</evidence>
<gene>
    <name evidence="2" type="ORF">CIHG_09278</name>
</gene>
<dbReference type="EMBL" id="DS017037">
    <property type="protein sequence ID" value="KMU91526.1"/>
    <property type="molecule type" value="Genomic_DNA"/>
</dbReference>
<dbReference type="Proteomes" id="UP000054563">
    <property type="component" value="Unassembled WGS sequence"/>
</dbReference>
<reference evidence="3" key="1">
    <citation type="journal article" date="2010" name="Genome Res.">
        <title>Population genomic sequencing of Coccidioides fungi reveals recent hybridization and transposon control.</title>
        <authorList>
            <person name="Neafsey D.E."/>
            <person name="Barker B.M."/>
            <person name="Sharpton T.J."/>
            <person name="Stajich J.E."/>
            <person name="Park D.J."/>
            <person name="Whiston E."/>
            <person name="Hung C.-Y."/>
            <person name="McMahan C."/>
            <person name="White J."/>
            <person name="Sykes S."/>
            <person name="Heiman D."/>
            <person name="Young S."/>
            <person name="Zeng Q."/>
            <person name="Abouelleil A."/>
            <person name="Aftuck L."/>
            <person name="Bessette D."/>
            <person name="Brown A."/>
            <person name="FitzGerald M."/>
            <person name="Lui A."/>
            <person name="Macdonald J.P."/>
            <person name="Priest M."/>
            <person name="Orbach M.J."/>
            <person name="Galgiani J.N."/>
            <person name="Kirkland T.N."/>
            <person name="Cole G.T."/>
            <person name="Birren B.W."/>
            <person name="Henn M.R."/>
            <person name="Taylor J.W."/>
            <person name="Rounsley S.D."/>
        </authorList>
    </citation>
    <scope>NUCLEOTIDE SEQUENCE [LARGE SCALE GENOMIC DNA]</scope>
    <source>
        <strain evidence="3">H538.4</strain>
    </source>
</reference>
<name>A0A0J8S3W7_COCIT</name>
<accession>A0A0J8S3W7</accession>
<proteinExistence type="predicted"/>
<evidence type="ECO:0000313" key="3">
    <source>
        <dbReference type="Proteomes" id="UP000054563"/>
    </source>
</evidence>
<protein>
    <submittedName>
        <fullName evidence="2">Uncharacterized protein</fullName>
    </submittedName>
</protein>
<evidence type="ECO:0000256" key="1">
    <source>
        <dbReference type="SAM" id="MobiDB-lite"/>
    </source>
</evidence>